<feature type="region of interest" description="Disordered" evidence="3">
    <location>
        <begin position="271"/>
        <end position="344"/>
    </location>
</feature>
<feature type="compositionally biased region" description="Low complexity" evidence="3">
    <location>
        <begin position="324"/>
        <end position="342"/>
    </location>
</feature>
<sequence>MFRDGIILHTDITNHEETAGHMFNCHSGTTYEIITIPLHPHIFFSCGEDGTVRCFDLRIKTSCNKSKCRDDIIIEWKRAVTALAVNPSNFHQMAVGCLDSTVRLYDRRFLKTVPEDISTTEPLCSLKAPNLEEPPYRITCLRYSDDGQDLLVSYSSDHLYLFNIRSFEKRRFKKQINLKPDVHDKPVPSTSATSAWNKVKALATTRGKLRILENATSFSQARPHLQDTLMRSMTEVLSRMLNDPVTRASLSGVGDESLDPESARRLADNHVESLDSSNSTLPDTDENPSSVENEQTESDNVTEADADHTTDSAAVEQDEAVQRQPGSSSDQPSASSSVGPSRVSRDLHNHLAVLRNLRQDFIEHHGSEPSVSFKYSRQSTSKSTISLKCNKEDSKHGTAGDAENAPSTSKADEVADSISDDEICDGYMDVEEDCDDITKKTEDCTSWYEADLKMKYVGHRNARTMIKEATFWGNNYVMSGSDCGHIFIWDRHTGKLKMLMQADQHVVNCLQPHPTLPLLATSGIDHDVKLWAPILEEPNFDAKMAEELIARNAVMLEETRDTITVPAAFMIRMLTFLNQIPRSVRVRRRWQQP</sequence>
<dbReference type="InterPro" id="IPR036322">
    <property type="entry name" value="WD40_repeat_dom_sf"/>
</dbReference>
<dbReference type="PANTHER" id="PTHR15574">
    <property type="entry name" value="WD REPEAT DOMAIN-CONTAINING FAMILY"/>
    <property type="match status" value="1"/>
</dbReference>
<comment type="caution">
    <text evidence="4">The sequence shown here is derived from an EMBL/GenBank/DDBJ whole genome shotgun (WGS) entry which is preliminary data.</text>
</comment>
<dbReference type="Gene3D" id="2.130.10.10">
    <property type="entry name" value="YVTN repeat-like/Quinoprotein amine dehydrogenase"/>
    <property type="match status" value="2"/>
</dbReference>
<accession>A0ABD2P2J4</accession>
<dbReference type="EMBL" id="JABFTP020000165">
    <property type="protein sequence ID" value="KAL3285002.1"/>
    <property type="molecule type" value="Genomic_DNA"/>
</dbReference>
<gene>
    <name evidence="4" type="ORF">HHI36_019131</name>
</gene>
<name>A0ABD2P2J4_9CUCU</name>
<keyword evidence="1" id="KW-0853">WD repeat</keyword>
<dbReference type="InterPro" id="IPR045151">
    <property type="entry name" value="DCAF8"/>
</dbReference>
<feature type="compositionally biased region" description="Polar residues" evidence="3">
    <location>
        <begin position="274"/>
        <end position="293"/>
    </location>
</feature>
<dbReference type="Proteomes" id="UP001516400">
    <property type="component" value="Unassembled WGS sequence"/>
</dbReference>
<dbReference type="InterPro" id="IPR001680">
    <property type="entry name" value="WD40_rpt"/>
</dbReference>
<proteinExistence type="predicted"/>
<dbReference type="InterPro" id="IPR015943">
    <property type="entry name" value="WD40/YVTN_repeat-like_dom_sf"/>
</dbReference>
<feature type="region of interest" description="Disordered" evidence="3">
    <location>
        <begin position="389"/>
        <end position="415"/>
    </location>
</feature>
<organism evidence="4 5">
    <name type="scientific">Cryptolaemus montrouzieri</name>
    <dbReference type="NCBI Taxonomy" id="559131"/>
    <lineage>
        <taxon>Eukaryota</taxon>
        <taxon>Metazoa</taxon>
        <taxon>Ecdysozoa</taxon>
        <taxon>Arthropoda</taxon>
        <taxon>Hexapoda</taxon>
        <taxon>Insecta</taxon>
        <taxon>Pterygota</taxon>
        <taxon>Neoptera</taxon>
        <taxon>Endopterygota</taxon>
        <taxon>Coleoptera</taxon>
        <taxon>Polyphaga</taxon>
        <taxon>Cucujiformia</taxon>
        <taxon>Coccinelloidea</taxon>
        <taxon>Coccinellidae</taxon>
        <taxon>Scymninae</taxon>
        <taxon>Scymnini</taxon>
        <taxon>Cryptolaemus</taxon>
    </lineage>
</organism>
<feature type="compositionally biased region" description="Basic and acidic residues" evidence="3">
    <location>
        <begin position="389"/>
        <end position="398"/>
    </location>
</feature>
<protein>
    <recommendedName>
        <fullName evidence="6">DDB1-and CUL4-associated factor 6</fullName>
    </recommendedName>
</protein>
<keyword evidence="5" id="KW-1185">Reference proteome</keyword>
<evidence type="ECO:0000256" key="3">
    <source>
        <dbReference type="SAM" id="MobiDB-lite"/>
    </source>
</evidence>
<evidence type="ECO:0000256" key="2">
    <source>
        <dbReference type="ARBA" id="ARBA00022737"/>
    </source>
</evidence>
<keyword evidence="2" id="KW-0677">Repeat</keyword>
<feature type="compositionally biased region" description="Acidic residues" evidence="3">
    <location>
        <begin position="294"/>
        <end position="304"/>
    </location>
</feature>
<evidence type="ECO:0000313" key="4">
    <source>
        <dbReference type="EMBL" id="KAL3285002.1"/>
    </source>
</evidence>
<dbReference type="Pfam" id="PF00400">
    <property type="entry name" value="WD40"/>
    <property type="match status" value="2"/>
</dbReference>
<dbReference type="PANTHER" id="PTHR15574:SF39">
    <property type="entry name" value="DDB1- AND CUL4-ASSOCIATED FACTOR 6"/>
    <property type="match status" value="1"/>
</dbReference>
<dbReference type="SUPFAM" id="SSF50978">
    <property type="entry name" value="WD40 repeat-like"/>
    <property type="match status" value="1"/>
</dbReference>
<dbReference type="AlphaFoldDB" id="A0ABD2P2J4"/>
<reference evidence="4 5" key="1">
    <citation type="journal article" date="2021" name="BMC Biol.">
        <title>Horizontally acquired antibacterial genes associated with adaptive radiation of ladybird beetles.</title>
        <authorList>
            <person name="Li H.S."/>
            <person name="Tang X.F."/>
            <person name="Huang Y.H."/>
            <person name="Xu Z.Y."/>
            <person name="Chen M.L."/>
            <person name="Du X.Y."/>
            <person name="Qiu B.Y."/>
            <person name="Chen P.T."/>
            <person name="Zhang W."/>
            <person name="Slipinski A."/>
            <person name="Escalona H.E."/>
            <person name="Waterhouse R.M."/>
            <person name="Zwick A."/>
            <person name="Pang H."/>
        </authorList>
    </citation>
    <scope>NUCLEOTIDE SEQUENCE [LARGE SCALE GENOMIC DNA]</scope>
    <source>
        <strain evidence="4">SYSU2018</strain>
    </source>
</reference>
<dbReference type="SMART" id="SM00320">
    <property type="entry name" value="WD40"/>
    <property type="match status" value="5"/>
</dbReference>
<evidence type="ECO:0008006" key="6">
    <source>
        <dbReference type="Google" id="ProtNLM"/>
    </source>
</evidence>
<evidence type="ECO:0000313" key="5">
    <source>
        <dbReference type="Proteomes" id="UP001516400"/>
    </source>
</evidence>
<evidence type="ECO:0000256" key="1">
    <source>
        <dbReference type="ARBA" id="ARBA00022574"/>
    </source>
</evidence>